<proteinExistence type="predicted"/>
<protein>
    <submittedName>
        <fullName evidence="1">Uncharacterized protein</fullName>
    </submittedName>
</protein>
<comment type="caution">
    <text evidence="1">The sequence shown here is derived from an EMBL/GenBank/DDBJ whole genome shotgun (WGS) entry which is preliminary data.</text>
</comment>
<accession>A0A9D3YTN1</accession>
<reference evidence="1" key="1">
    <citation type="journal article" date="2019" name="bioRxiv">
        <title>The Genome of the Zebra Mussel, Dreissena polymorpha: A Resource for Invasive Species Research.</title>
        <authorList>
            <person name="McCartney M.A."/>
            <person name="Auch B."/>
            <person name="Kono T."/>
            <person name="Mallez S."/>
            <person name="Zhang Y."/>
            <person name="Obille A."/>
            <person name="Becker A."/>
            <person name="Abrahante J.E."/>
            <person name="Garbe J."/>
            <person name="Badalamenti J.P."/>
            <person name="Herman A."/>
            <person name="Mangelson H."/>
            <person name="Liachko I."/>
            <person name="Sullivan S."/>
            <person name="Sone E.D."/>
            <person name="Koren S."/>
            <person name="Silverstein K.A.T."/>
            <person name="Beckman K.B."/>
            <person name="Gohl D.M."/>
        </authorList>
    </citation>
    <scope>NUCLEOTIDE SEQUENCE</scope>
    <source>
        <strain evidence="1">Duluth1</strain>
        <tissue evidence="1">Whole animal</tissue>
    </source>
</reference>
<gene>
    <name evidence="1" type="ORF">DPMN_080316</name>
</gene>
<name>A0A9D3YTN1_DREPO</name>
<dbReference type="EMBL" id="JAIWYP010000015">
    <property type="protein sequence ID" value="KAH3705248.1"/>
    <property type="molecule type" value="Genomic_DNA"/>
</dbReference>
<evidence type="ECO:0000313" key="2">
    <source>
        <dbReference type="Proteomes" id="UP000828390"/>
    </source>
</evidence>
<dbReference type="Gene3D" id="3.10.20.90">
    <property type="entry name" value="Phosphatidylinositol 3-kinase Catalytic Subunit, Chain A, domain 1"/>
    <property type="match status" value="1"/>
</dbReference>
<evidence type="ECO:0000313" key="1">
    <source>
        <dbReference type="EMBL" id="KAH3705248.1"/>
    </source>
</evidence>
<sequence length="96" mass="10621">MAEIPFIIDGAARIMKSVSKTTTCSDVIAKLPNLQVPSSGYSCQLKVSRGNFRKRLSCLKVWRAHAASKNVEFVIKRSEIKKQLSRKVGVLADQSV</sequence>
<dbReference type="AlphaFoldDB" id="A0A9D3YTN1"/>
<keyword evidence="2" id="KW-1185">Reference proteome</keyword>
<organism evidence="1 2">
    <name type="scientific">Dreissena polymorpha</name>
    <name type="common">Zebra mussel</name>
    <name type="synonym">Mytilus polymorpha</name>
    <dbReference type="NCBI Taxonomy" id="45954"/>
    <lineage>
        <taxon>Eukaryota</taxon>
        <taxon>Metazoa</taxon>
        <taxon>Spiralia</taxon>
        <taxon>Lophotrochozoa</taxon>
        <taxon>Mollusca</taxon>
        <taxon>Bivalvia</taxon>
        <taxon>Autobranchia</taxon>
        <taxon>Heteroconchia</taxon>
        <taxon>Euheterodonta</taxon>
        <taxon>Imparidentia</taxon>
        <taxon>Neoheterodontei</taxon>
        <taxon>Myida</taxon>
        <taxon>Dreissenoidea</taxon>
        <taxon>Dreissenidae</taxon>
        <taxon>Dreissena</taxon>
    </lineage>
</organism>
<dbReference type="Proteomes" id="UP000828390">
    <property type="component" value="Unassembled WGS sequence"/>
</dbReference>
<reference evidence="1" key="2">
    <citation type="submission" date="2020-11" db="EMBL/GenBank/DDBJ databases">
        <authorList>
            <person name="McCartney M.A."/>
            <person name="Auch B."/>
            <person name="Kono T."/>
            <person name="Mallez S."/>
            <person name="Becker A."/>
            <person name="Gohl D.M."/>
            <person name="Silverstein K.A.T."/>
            <person name="Koren S."/>
            <person name="Bechman K.B."/>
            <person name="Herman A."/>
            <person name="Abrahante J.E."/>
            <person name="Garbe J."/>
        </authorList>
    </citation>
    <scope>NUCLEOTIDE SEQUENCE</scope>
    <source>
        <strain evidence="1">Duluth1</strain>
        <tissue evidence="1">Whole animal</tissue>
    </source>
</reference>